<dbReference type="InterPro" id="IPR008979">
    <property type="entry name" value="Galactose-bd-like_sf"/>
</dbReference>
<dbReference type="InterPro" id="IPR013783">
    <property type="entry name" value="Ig-like_fold"/>
</dbReference>
<evidence type="ECO:0000256" key="4">
    <source>
        <dbReference type="ARBA" id="ARBA00011738"/>
    </source>
</evidence>
<dbReference type="Pfam" id="PF17786">
    <property type="entry name" value="Mannosidase_ig"/>
    <property type="match status" value="1"/>
</dbReference>
<keyword evidence="7 18" id="KW-0378">Hydrolase</keyword>
<protein>
    <recommendedName>
        <fullName evidence="11">Beta-mannosidase B</fullName>
        <ecNumber evidence="5">3.2.1.25</ecNumber>
    </recommendedName>
    <alternativeName>
        <fullName evidence="12">Mannanase B</fullName>
    </alternativeName>
</protein>
<dbReference type="Pfam" id="PF00703">
    <property type="entry name" value="Glyco_hydro_2"/>
    <property type="match status" value="1"/>
</dbReference>
<evidence type="ECO:0000256" key="2">
    <source>
        <dbReference type="ARBA" id="ARBA00004613"/>
    </source>
</evidence>
<proteinExistence type="inferred from homology"/>
<keyword evidence="9" id="KW-0326">Glycosidase</keyword>
<feature type="domain" description="Beta-mannosidase-like galactose-binding" evidence="17">
    <location>
        <begin position="50"/>
        <end position="223"/>
    </location>
</feature>
<sequence>MSARPFAKLVIGLALAAAAVSALAAAPDGVVIGKGWQFRLLPGNPQGGAHPEAAPWRAATVPGTVHTDLLAHELIPDPYVGAPEAGLQWIGLGDWEYRTRFDAPRAALASARSDLVFDGLDTYAEVWLNGAKVLDADNAFRTWRVPVQGKLRSKGNELRIVLYSPIARLLPQVQAMPHKLAGNYPSPYGDEPKEAMTANFVRKPGYHYGWDWGPRYVTAGIVKPVLLQSWDAVRIDNLQLRQDHVDEARADVAAVASLDAVRDGGVEVRLWQTAPDGKRSLAAQQRVALHAGDNRIELPVRVERPQRWFPNGYGKQPLYRYELEVGDGKATIAKAGARTGLRTIELRREPDARGRSFYFAVNGIPVFAKGANTIPFDMFQPRVTKAQLRRVLQSAADANMNFLRSWGGGYYESEDFFDLADELGLLVWQDFMFGGGMQPAYDEAFRANVVREARDQVRRLRNHPSIALWCGNNEEEIAWKYWGPGKEMTAAAPDFADKVWKGYVQLFGADLRKVVLDEGGGIAYWASSPGDDLAEAANTPASGDMHYWEVWGNPAHPPVKYLEITPRFMSEYGLQSWPVQRTIAAFAKSDEQGIATPVIEAHQKFLAGKGNERLMQYVAYEFGETADFPTFVYLSQAAQAEGIALAALHHRASRPFTMGSLYWQLNDVWPGASWSSVDWFGRWKALQYHARRFYAPVAVAALRDAAGKTTVSLLNDRTHPVRGELRLRVMRLDGKLLRDERKTVTLAPLSASRAADYVDADLLGGADPASTVAVFELRAEGEPASRGLVYFRAAKDMRWPDAGLHAALHRDGQGYVLDLRADRLARAVWIDFGALDAEPADNALTLLPGESLSLRVASRASLDALRKSLRVRSLAEALEGGKSFTKTR</sequence>
<dbReference type="SUPFAM" id="SSF49785">
    <property type="entry name" value="Galactose-binding domain-like"/>
    <property type="match status" value="1"/>
</dbReference>
<comment type="subunit">
    <text evidence="4">Homodimer.</text>
</comment>
<evidence type="ECO:0000259" key="14">
    <source>
        <dbReference type="Pfam" id="PF00703"/>
    </source>
</evidence>
<comment type="similarity">
    <text evidence="10">Belongs to the glycosyl hydrolase 2 family. Beta-mannosidase B subfamily.</text>
</comment>
<dbReference type="InterPro" id="IPR017853">
    <property type="entry name" value="GH"/>
</dbReference>
<name>A0ABW0RYR4_9BURK</name>
<dbReference type="Gene3D" id="2.60.120.260">
    <property type="entry name" value="Galactose-binding domain-like"/>
    <property type="match status" value="1"/>
</dbReference>
<dbReference type="EC" id="3.2.1.25" evidence="5"/>
<dbReference type="EMBL" id="JBHSMZ010000010">
    <property type="protein sequence ID" value="MFC5549991.1"/>
    <property type="molecule type" value="Genomic_DNA"/>
</dbReference>
<gene>
    <name evidence="18" type="ORF">ACFPO9_15850</name>
</gene>
<feature type="domain" description="Beta-mannosidase Ig-fold" evidence="15">
    <location>
        <begin position="800"/>
        <end position="876"/>
    </location>
</feature>
<dbReference type="InterPro" id="IPR054593">
    <property type="entry name" value="Beta-mannosidase-like_N2"/>
</dbReference>
<reference evidence="19" key="1">
    <citation type="journal article" date="2019" name="Int. J. Syst. Evol. Microbiol.">
        <title>The Global Catalogue of Microorganisms (GCM) 10K type strain sequencing project: providing services to taxonomists for standard genome sequencing and annotation.</title>
        <authorList>
            <consortium name="The Broad Institute Genomics Platform"/>
            <consortium name="The Broad Institute Genome Sequencing Center for Infectious Disease"/>
            <person name="Wu L."/>
            <person name="Ma J."/>
        </authorList>
    </citation>
    <scope>NUCLEOTIDE SEQUENCE [LARGE SCALE GENOMIC DNA]</scope>
    <source>
        <strain evidence="19">CGMCC 4.5798</strain>
    </source>
</reference>
<comment type="caution">
    <text evidence="18">The sequence shown here is derived from an EMBL/GenBank/DDBJ whole genome shotgun (WGS) entry which is preliminary data.</text>
</comment>
<evidence type="ECO:0000256" key="5">
    <source>
        <dbReference type="ARBA" id="ARBA00012754"/>
    </source>
</evidence>
<dbReference type="Proteomes" id="UP001596086">
    <property type="component" value="Unassembled WGS sequence"/>
</dbReference>
<dbReference type="PANTHER" id="PTHR43730">
    <property type="entry name" value="BETA-MANNOSIDASE"/>
    <property type="match status" value="1"/>
</dbReference>
<dbReference type="Pfam" id="PF22666">
    <property type="entry name" value="Glyco_hydro_2_N2"/>
    <property type="match status" value="1"/>
</dbReference>
<evidence type="ECO:0000259" key="16">
    <source>
        <dbReference type="Pfam" id="PF17786"/>
    </source>
</evidence>
<dbReference type="InterPro" id="IPR036156">
    <property type="entry name" value="Beta-gal/glucu_dom_sf"/>
</dbReference>
<evidence type="ECO:0000259" key="15">
    <source>
        <dbReference type="Pfam" id="PF17753"/>
    </source>
</evidence>
<accession>A0ABW0RYR4</accession>
<comment type="catalytic activity">
    <reaction evidence="1">
        <text>Hydrolysis of terminal, non-reducing beta-D-mannose residues in beta-D-mannosides.</text>
        <dbReference type="EC" id="3.2.1.25"/>
    </reaction>
</comment>
<dbReference type="Pfam" id="PF17753">
    <property type="entry name" value="Ig_mannosidase"/>
    <property type="match status" value="1"/>
</dbReference>
<dbReference type="PANTHER" id="PTHR43730:SF1">
    <property type="entry name" value="BETA-MANNOSIDASE"/>
    <property type="match status" value="1"/>
</dbReference>
<dbReference type="InterPro" id="IPR006102">
    <property type="entry name" value="Ig-like_GH2"/>
</dbReference>
<evidence type="ECO:0000256" key="13">
    <source>
        <dbReference type="SAM" id="SignalP"/>
    </source>
</evidence>
<keyword evidence="6" id="KW-0964">Secreted</keyword>
<feature type="domain" description="Glycoside hydrolase family 2 immunoglobulin-like beta-sandwich" evidence="14">
    <location>
        <begin position="233"/>
        <end position="342"/>
    </location>
</feature>
<dbReference type="RefSeq" id="WP_379772084.1">
    <property type="nucleotide sequence ID" value="NZ_JBHSMZ010000010.1"/>
</dbReference>
<dbReference type="SUPFAM" id="SSF51445">
    <property type="entry name" value="(Trans)glycosidases"/>
    <property type="match status" value="1"/>
</dbReference>
<evidence type="ECO:0000313" key="19">
    <source>
        <dbReference type="Proteomes" id="UP001596086"/>
    </source>
</evidence>
<evidence type="ECO:0000256" key="7">
    <source>
        <dbReference type="ARBA" id="ARBA00022801"/>
    </source>
</evidence>
<evidence type="ECO:0000313" key="18">
    <source>
        <dbReference type="EMBL" id="MFC5549991.1"/>
    </source>
</evidence>
<feature type="domain" description="Mannosidase Ig/CBM-like" evidence="16">
    <location>
        <begin position="708"/>
        <end position="796"/>
    </location>
</feature>
<evidence type="ECO:0000256" key="1">
    <source>
        <dbReference type="ARBA" id="ARBA00000829"/>
    </source>
</evidence>
<dbReference type="InterPro" id="IPR041447">
    <property type="entry name" value="Mannosidase_ig"/>
</dbReference>
<evidence type="ECO:0000256" key="3">
    <source>
        <dbReference type="ARBA" id="ARBA00004740"/>
    </source>
</evidence>
<dbReference type="Gene3D" id="2.60.40.10">
    <property type="entry name" value="Immunoglobulins"/>
    <property type="match status" value="3"/>
</dbReference>
<dbReference type="SUPFAM" id="SSF49303">
    <property type="entry name" value="beta-Galactosidase/glucuronidase domain"/>
    <property type="match status" value="3"/>
</dbReference>
<dbReference type="InterPro" id="IPR050887">
    <property type="entry name" value="Beta-mannosidase_GH2"/>
</dbReference>
<evidence type="ECO:0000256" key="12">
    <source>
        <dbReference type="ARBA" id="ARBA00041614"/>
    </source>
</evidence>
<keyword evidence="13" id="KW-0732">Signal</keyword>
<evidence type="ECO:0000256" key="6">
    <source>
        <dbReference type="ARBA" id="ARBA00022525"/>
    </source>
</evidence>
<dbReference type="GO" id="GO:0016787">
    <property type="term" value="F:hydrolase activity"/>
    <property type="evidence" value="ECO:0007669"/>
    <property type="project" value="UniProtKB-KW"/>
</dbReference>
<comment type="subcellular location">
    <subcellularLocation>
        <location evidence="2">Secreted</location>
    </subcellularLocation>
</comment>
<evidence type="ECO:0000256" key="11">
    <source>
        <dbReference type="ARBA" id="ARBA00041069"/>
    </source>
</evidence>
<dbReference type="Gene3D" id="3.20.20.80">
    <property type="entry name" value="Glycosidases"/>
    <property type="match status" value="1"/>
</dbReference>
<dbReference type="InterPro" id="IPR041625">
    <property type="entry name" value="Beta-mannosidase_Ig"/>
</dbReference>
<evidence type="ECO:0000256" key="10">
    <source>
        <dbReference type="ARBA" id="ARBA00038429"/>
    </source>
</evidence>
<evidence type="ECO:0000259" key="17">
    <source>
        <dbReference type="Pfam" id="PF22666"/>
    </source>
</evidence>
<evidence type="ECO:0000256" key="8">
    <source>
        <dbReference type="ARBA" id="ARBA00023180"/>
    </source>
</evidence>
<keyword evidence="19" id="KW-1185">Reference proteome</keyword>
<evidence type="ECO:0000256" key="9">
    <source>
        <dbReference type="ARBA" id="ARBA00023295"/>
    </source>
</evidence>
<organism evidence="18 19">
    <name type="scientific">Massilia aerilata</name>
    <dbReference type="NCBI Taxonomy" id="453817"/>
    <lineage>
        <taxon>Bacteria</taxon>
        <taxon>Pseudomonadati</taxon>
        <taxon>Pseudomonadota</taxon>
        <taxon>Betaproteobacteria</taxon>
        <taxon>Burkholderiales</taxon>
        <taxon>Oxalobacteraceae</taxon>
        <taxon>Telluria group</taxon>
        <taxon>Massilia</taxon>
    </lineage>
</organism>
<keyword evidence="8" id="KW-0325">Glycoprotein</keyword>
<feature type="chain" id="PRO_5045535452" description="Beta-mannosidase B" evidence="13">
    <location>
        <begin position="25"/>
        <end position="888"/>
    </location>
</feature>
<feature type="signal peptide" evidence="13">
    <location>
        <begin position="1"/>
        <end position="24"/>
    </location>
</feature>
<comment type="pathway">
    <text evidence="3">Glycan metabolism; N-glycan degradation.</text>
</comment>